<protein>
    <submittedName>
        <fullName evidence="3">FAD-dependent oxidoreductase</fullName>
    </submittedName>
</protein>
<dbReference type="InterPro" id="IPR017224">
    <property type="entry name" value="Opine_Oxase_asu/HCN_bsu"/>
</dbReference>
<dbReference type="EMBL" id="JBHSMT010000028">
    <property type="protein sequence ID" value="MFC5475578.1"/>
    <property type="molecule type" value="Genomic_DNA"/>
</dbReference>
<dbReference type="Gene3D" id="3.50.50.60">
    <property type="entry name" value="FAD/NAD(P)-binding domain"/>
    <property type="match status" value="2"/>
</dbReference>
<sequence>MRAFDIVIVGAGPAGLAAARCAAQSGAAIALIDDNPLAGGQIWRGGPDRSPHPQAKKLWTELQAMPNVQWFMQSRIVGLIGPAQLLLETSQQAFQLRYRKLILATGARERLLPFPGWTLAGVTGAGGLQALVKGGYPVHGKRIVVAGSGPLLLAVAATLQQRGAQVLQILEQSHWRQLAGFALQLARTPAKLRQAWQLRRQLAGIPYHADSYVLQAEGDQQLRAVQVVSAGRRKTIACDYLACGYGLLPNTELAEAIGCRIVDGAVQVNMRQQTSIENVYCAGEGSGVGGVDLALAEGHIAGAHASGLGAPVRYWLAQRRSQQAFARRLSKAFALRPELRHLSQSDTLVCRCEDVAYGALQSHASWRSAKLHTRCGMGPCQGRVCGGATDFLFGWKPDSVRLPISPTRIDSLISLHGESAAPDRNQAD</sequence>
<dbReference type="PRINTS" id="PR00368">
    <property type="entry name" value="FADPNR"/>
</dbReference>
<name>A0ABW0MCH1_9BURK</name>
<dbReference type="PANTHER" id="PTHR42949">
    <property type="entry name" value="ANAEROBIC GLYCEROL-3-PHOSPHATE DEHYDROGENASE SUBUNIT B"/>
    <property type="match status" value="1"/>
</dbReference>
<organism evidence="3 4">
    <name type="scientific">Paraherbaspirillum soli</name>
    <dbReference type="NCBI Taxonomy" id="631222"/>
    <lineage>
        <taxon>Bacteria</taxon>
        <taxon>Pseudomonadati</taxon>
        <taxon>Pseudomonadota</taxon>
        <taxon>Betaproteobacteria</taxon>
        <taxon>Burkholderiales</taxon>
        <taxon>Oxalobacteraceae</taxon>
        <taxon>Paraherbaspirillum</taxon>
    </lineage>
</organism>
<gene>
    <name evidence="3" type="ORF">ACFPM8_16575</name>
</gene>
<evidence type="ECO:0000313" key="4">
    <source>
        <dbReference type="Proteomes" id="UP001596045"/>
    </source>
</evidence>
<dbReference type="InterPro" id="IPR023753">
    <property type="entry name" value="FAD/NAD-binding_dom"/>
</dbReference>
<dbReference type="PRINTS" id="PR00469">
    <property type="entry name" value="PNDRDTASEII"/>
</dbReference>
<dbReference type="RefSeq" id="WP_378999393.1">
    <property type="nucleotide sequence ID" value="NZ_JBHSMT010000028.1"/>
</dbReference>
<keyword evidence="4" id="KW-1185">Reference proteome</keyword>
<keyword evidence="1" id="KW-0560">Oxidoreductase</keyword>
<dbReference type="SUPFAM" id="SSF51905">
    <property type="entry name" value="FAD/NAD(P)-binding domain"/>
    <property type="match status" value="1"/>
</dbReference>
<accession>A0ABW0MCH1</accession>
<dbReference type="Pfam" id="PF07992">
    <property type="entry name" value="Pyr_redox_2"/>
    <property type="match status" value="1"/>
</dbReference>
<dbReference type="InterPro" id="IPR041854">
    <property type="entry name" value="BFD-like_2Fe2S-bd_dom_sf"/>
</dbReference>
<proteinExistence type="predicted"/>
<dbReference type="InterPro" id="IPR036188">
    <property type="entry name" value="FAD/NAD-bd_sf"/>
</dbReference>
<feature type="domain" description="FAD/NAD(P)-binding" evidence="2">
    <location>
        <begin position="4"/>
        <end position="286"/>
    </location>
</feature>
<dbReference type="PANTHER" id="PTHR42949:SF3">
    <property type="entry name" value="ANAEROBIC GLYCEROL-3-PHOSPHATE DEHYDROGENASE SUBUNIT B"/>
    <property type="match status" value="1"/>
</dbReference>
<evidence type="ECO:0000256" key="1">
    <source>
        <dbReference type="ARBA" id="ARBA00023002"/>
    </source>
</evidence>
<dbReference type="Proteomes" id="UP001596045">
    <property type="component" value="Unassembled WGS sequence"/>
</dbReference>
<dbReference type="Gene3D" id="1.10.10.1100">
    <property type="entry name" value="BFD-like [2Fe-2S]-binding domain"/>
    <property type="match status" value="1"/>
</dbReference>
<comment type="caution">
    <text evidence="3">The sequence shown here is derived from an EMBL/GenBank/DDBJ whole genome shotgun (WGS) entry which is preliminary data.</text>
</comment>
<evidence type="ECO:0000259" key="2">
    <source>
        <dbReference type="Pfam" id="PF07992"/>
    </source>
</evidence>
<dbReference type="PIRSF" id="PIRSF037495">
    <property type="entry name" value="Opine_OX_OoxA/HcnB"/>
    <property type="match status" value="1"/>
</dbReference>
<reference evidence="4" key="1">
    <citation type="journal article" date="2019" name="Int. J. Syst. Evol. Microbiol.">
        <title>The Global Catalogue of Microorganisms (GCM) 10K type strain sequencing project: providing services to taxonomists for standard genome sequencing and annotation.</title>
        <authorList>
            <consortium name="The Broad Institute Genomics Platform"/>
            <consortium name="The Broad Institute Genome Sequencing Center for Infectious Disease"/>
            <person name="Wu L."/>
            <person name="Ma J."/>
        </authorList>
    </citation>
    <scope>NUCLEOTIDE SEQUENCE [LARGE SCALE GENOMIC DNA]</scope>
    <source>
        <strain evidence="4">JCM 17066</strain>
    </source>
</reference>
<evidence type="ECO:0000313" key="3">
    <source>
        <dbReference type="EMBL" id="MFC5475578.1"/>
    </source>
</evidence>
<dbReference type="InterPro" id="IPR051691">
    <property type="entry name" value="Metab_Enz_Cyan_OpOx_G3PDH"/>
</dbReference>